<organism evidence="2 3">
    <name type="scientific">Folsomia candida</name>
    <name type="common">Springtail</name>
    <dbReference type="NCBI Taxonomy" id="158441"/>
    <lineage>
        <taxon>Eukaryota</taxon>
        <taxon>Metazoa</taxon>
        <taxon>Ecdysozoa</taxon>
        <taxon>Arthropoda</taxon>
        <taxon>Hexapoda</taxon>
        <taxon>Collembola</taxon>
        <taxon>Entomobryomorpha</taxon>
        <taxon>Isotomoidea</taxon>
        <taxon>Isotomidae</taxon>
        <taxon>Proisotominae</taxon>
        <taxon>Folsomia</taxon>
    </lineage>
</organism>
<dbReference type="EMBL" id="LNIX01000001">
    <property type="protein sequence ID" value="OXA65015.1"/>
    <property type="molecule type" value="Genomic_DNA"/>
</dbReference>
<gene>
    <name evidence="2" type="ORF">Fcan01_03028</name>
</gene>
<dbReference type="AlphaFoldDB" id="A0A226F5D3"/>
<name>A0A226F5D3_FOLCA</name>
<feature type="compositionally biased region" description="Polar residues" evidence="1">
    <location>
        <begin position="1"/>
        <end position="15"/>
    </location>
</feature>
<protein>
    <submittedName>
        <fullName evidence="2">DNA repair and recombination protein RDH54</fullName>
    </submittedName>
</protein>
<proteinExistence type="predicted"/>
<evidence type="ECO:0000313" key="3">
    <source>
        <dbReference type="Proteomes" id="UP000198287"/>
    </source>
</evidence>
<reference evidence="2 3" key="1">
    <citation type="submission" date="2015-12" db="EMBL/GenBank/DDBJ databases">
        <title>The genome of Folsomia candida.</title>
        <authorList>
            <person name="Faddeeva A."/>
            <person name="Derks M.F."/>
            <person name="Anvar Y."/>
            <person name="Smit S."/>
            <person name="Van Straalen N."/>
            <person name="Roelofs D."/>
        </authorList>
    </citation>
    <scope>NUCLEOTIDE SEQUENCE [LARGE SCALE GENOMIC DNA]</scope>
    <source>
        <strain evidence="2 3">VU population</strain>
        <tissue evidence="2">Whole body</tissue>
    </source>
</reference>
<dbReference type="STRING" id="158441.A0A226F5D3"/>
<dbReference type="OrthoDB" id="7635431at2759"/>
<comment type="caution">
    <text evidence="2">The sequence shown here is derived from an EMBL/GenBank/DDBJ whole genome shotgun (WGS) entry which is preliminary data.</text>
</comment>
<sequence length="434" mass="49023">MESTEEGTQSNNKVSLTIKHRRWGRQPQSEPPAKYLKTNFSRSSTLAPVNSSSAAATCNEVHQNTGEHVLSTFDRMMTESLDNGNPYHDFLETSSSEDELASSLVSPVKIQREEAVSISQKLSIPQDKVRMEIRSPQGWNQRTMLISKRKVLGSPIDREKLVKQFSSSEVNECGDMDDSEIEPKIEKDECDDEKTFYAVMFSKPSMKKHKTWDEDGFMVTDGINFVLKDSNGEVIERSSKIKLTEEMLSEYKPFRFGGKEVQIQEQLSENPFCGARSSPLSALNAGSVCIQGHENNEEFVGRTTGSDEYDTPYEQVFENSSVPQHGPTKIYSSDVVDEDDVEEIHLERFYSAMFSKPSTKKHKTWDEDGFIVTDGTNVILKNINGGIVGSSKFQLTEEMLSECKPFKLGSKEVQIQEQLPYNPFPEKLCESESY</sequence>
<evidence type="ECO:0000313" key="2">
    <source>
        <dbReference type="EMBL" id="OXA65015.1"/>
    </source>
</evidence>
<dbReference type="Proteomes" id="UP000198287">
    <property type="component" value="Unassembled WGS sequence"/>
</dbReference>
<keyword evidence="3" id="KW-1185">Reference proteome</keyword>
<accession>A0A226F5D3</accession>
<evidence type="ECO:0000256" key="1">
    <source>
        <dbReference type="SAM" id="MobiDB-lite"/>
    </source>
</evidence>
<feature type="region of interest" description="Disordered" evidence="1">
    <location>
        <begin position="1"/>
        <end position="35"/>
    </location>
</feature>